<protein>
    <submittedName>
        <fullName evidence="1">Uncharacterized protein</fullName>
    </submittedName>
</protein>
<evidence type="ECO:0000313" key="1">
    <source>
        <dbReference type="EMBL" id="KAG5520521.1"/>
    </source>
</evidence>
<organism evidence="1 2">
    <name type="scientific">Rhododendron griersonianum</name>
    <dbReference type="NCBI Taxonomy" id="479676"/>
    <lineage>
        <taxon>Eukaryota</taxon>
        <taxon>Viridiplantae</taxon>
        <taxon>Streptophyta</taxon>
        <taxon>Embryophyta</taxon>
        <taxon>Tracheophyta</taxon>
        <taxon>Spermatophyta</taxon>
        <taxon>Magnoliopsida</taxon>
        <taxon>eudicotyledons</taxon>
        <taxon>Gunneridae</taxon>
        <taxon>Pentapetalae</taxon>
        <taxon>asterids</taxon>
        <taxon>Ericales</taxon>
        <taxon>Ericaceae</taxon>
        <taxon>Ericoideae</taxon>
        <taxon>Rhodoreae</taxon>
        <taxon>Rhododendron</taxon>
    </lineage>
</organism>
<dbReference type="AlphaFoldDB" id="A0AAV6HW84"/>
<accession>A0AAV6HW84</accession>
<proteinExistence type="predicted"/>
<reference evidence="1" key="1">
    <citation type="submission" date="2020-08" db="EMBL/GenBank/DDBJ databases">
        <title>Plant Genome Project.</title>
        <authorList>
            <person name="Zhang R.-G."/>
        </authorList>
    </citation>
    <scope>NUCLEOTIDE SEQUENCE</scope>
    <source>
        <strain evidence="1">WSP0</strain>
        <tissue evidence="1">Leaf</tissue>
    </source>
</reference>
<comment type="caution">
    <text evidence="1">The sequence shown here is derived from an EMBL/GenBank/DDBJ whole genome shotgun (WGS) entry which is preliminary data.</text>
</comment>
<dbReference type="EMBL" id="JACTNZ010000012">
    <property type="protein sequence ID" value="KAG5520521.1"/>
    <property type="molecule type" value="Genomic_DNA"/>
</dbReference>
<keyword evidence="2" id="KW-1185">Reference proteome</keyword>
<name>A0AAV6HW84_9ERIC</name>
<dbReference type="Proteomes" id="UP000823749">
    <property type="component" value="Chromosome 12"/>
</dbReference>
<evidence type="ECO:0000313" key="2">
    <source>
        <dbReference type="Proteomes" id="UP000823749"/>
    </source>
</evidence>
<sequence>MLFVSEFTMPSEIVENGLPSSSFFSDELCLPNEVVIACPLIGFCFYCAVCLMEISKTSWVSEDRNCSCSKR</sequence>
<gene>
    <name evidence="1" type="ORF">RHGRI_033187</name>
</gene>